<dbReference type="RefSeq" id="WP_344031022.1">
    <property type="nucleotide sequence ID" value="NZ_BAAAOB010000001.1"/>
</dbReference>
<keyword evidence="2" id="KW-1185">Reference proteome</keyword>
<gene>
    <name evidence="1" type="ORF">GCM10009768_14580</name>
</gene>
<reference evidence="1 2" key="1">
    <citation type="journal article" date="2019" name="Int. J. Syst. Evol. Microbiol.">
        <title>The Global Catalogue of Microorganisms (GCM) 10K type strain sequencing project: providing services to taxonomists for standard genome sequencing and annotation.</title>
        <authorList>
            <consortium name="The Broad Institute Genomics Platform"/>
            <consortium name="The Broad Institute Genome Sequencing Center for Infectious Disease"/>
            <person name="Wu L."/>
            <person name="Ma J."/>
        </authorList>
    </citation>
    <scope>NUCLEOTIDE SEQUENCE [LARGE SCALE GENOMIC DNA]</scope>
    <source>
        <strain evidence="1 2">JCM 14736</strain>
    </source>
</reference>
<protein>
    <recommendedName>
        <fullName evidence="3">Siderophore-interacting protein C-terminal domain-containing protein</fullName>
    </recommendedName>
</protein>
<sequence length="143" mass="15653">MNLDPLPSDEFIFIDPNYLDCVLGASGSDDLDGLRAWCAALPENSYGHVFIEADPSELAEPLTAPPGVGITRISPAVSARGTALTGAVDAWLDEWLRGDPMSGRHFLMWTGGRDLPIVRKFWTRIEAELAEIWSSAAERRPTL</sequence>
<dbReference type="EMBL" id="BAAAOB010000001">
    <property type="protein sequence ID" value="GAA1786717.1"/>
    <property type="molecule type" value="Genomic_DNA"/>
</dbReference>
<comment type="caution">
    <text evidence="1">The sequence shown here is derived from an EMBL/GenBank/DDBJ whole genome shotgun (WGS) entry which is preliminary data.</text>
</comment>
<evidence type="ECO:0000313" key="2">
    <source>
        <dbReference type="Proteomes" id="UP001500851"/>
    </source>
</evidence>
<accession>A0ABN2LFC8</accession>
<evidence type="ECO:0008006" key="3">
    <source>
        <dbReference type="Google" id="ProtNLM"/>
    </source>
</evidence>
<name>A0ABN2LFC8_9MICO</name>
<dbReference type="Gene3D" id="3.40.50.80">
    <property type="entry name" value="Nucleotide-binding domain of ferredoxin-NADP reductase (FNR) module"/>
    <property type="match status" value="1"/>
</dbReference>
<dbReference type="InterPro" id="IPR039261">
    <property type="entry name" value="FNR_nucleotide-bd"/>
</dbReference>
<dbReference type="Proteomes" id="UP001500851">
    <property type="component" value="Unassembled WGS sequence"/>
</dbReference>
<proteinExistence type="predicted"/>
<organism evidence="1 2">
    <name type="scientific">Leucobacter iarius</name>
    <dbReference type="NCBI Taxonomy" id="333963"/>
    <lineage>
        <taxon>Bacteria</taxon>
        <taxon>Bacillati</taxon>
        <taxon>Actinomycetota</taxon>
        <taxon>Actinomycetes</taxon>
        <taxon>Micrococcales</taxon>
        <taxon>Microbacteriaceae</taxon>
        <taxon>Leucobacter</taxon>
    </lineage>
</organism>
<evidence type="ECO:0000313" key="1">
    <source>
        <dbReference type="EMBL" id="GAA1786717.1"/>
    </source>
</evidence>